<evidence type="ECO:0000256" key="6">
    <source>
        <dbReference type="ARBA" id="ARBA00022763"/>
    </source>
</evidence>
<dbReference type="PANTHER" id="PTHR15822">
    <property type="entry name" value="TRAF AND TNF RECEPTOR-ASSOCIATED PROTEIN"/>
    <property type="match status" value="1"/>
</dbReference>
<evidence type="ECO:0000256" key="5">
    <source>
        <dbReference type="ARBA" id="ARBA00022723"/>
    </source>
</evidence>
<keyword evidence="8" id="KW-0460">Magnesium</keyword>
<feature type="domain" description="Endonuclease/exonuclease/phosphatase" evidence="11">
    <location>
        <begin position="41"/>
        <end position="301"/>
    </location>
</feature>
<proteinExistence type="predicted"/>
<sequence length="312" mass="35158">MVIPRISRILSTFSPYARRWVPTPPGLPTVNQNLTSLCLSTWNIDAFSPRPVARASAIIGRLLTDPSATGDIIFLQEVSREVRDYLLYDDRIRAGFFITDTEDEIAFNAVPFATITLVSKACFTSFTPKNDIIVTSMDALCTDVILPRPKSILPTQQRWQHLRLINVHLDSLASTLHYRKEQMRIVGNILCPTDDQKENGQRSLGLIAGDFNAISQDDQELVARNGLVDAWVRLYGNNTAKSGGWTWGYEKRQNNLMPRRLDRVAMTEGLEPIDMYTTYPGVIAIPKPGKERDSEVRWSDHAGLNCSFRISC</sequence>
<dbReference type="RefSeq" id="XP_024776874.1">
    <property type="nucleotide sequence ID" value="XM_024920376.1"/>
</dbReference>
<dbReference type="GO" id="GO:0006302">
    <property type="term" value="P:double-strand break repair"/>
    <property type="evidence" value="ECO:0007669"/>
    <property type="project" value="TreeGrafter"/>
</dbReference>
<keyword evidence="9" id="KW-0234">DNA repair</keyword>
<keyword evidence="4" id="KW-0540">Nuclease</keyword>
<dbReference type="InterPro" id="IPR051547">
    <property type="entry name" value="TDP2-like"/>
</dbReference>
<evidence type="ECO:0000256" key="1">
    <source>
        <dbReference type="ARBA" id="ARBA00001936"/>
    </source>
</evidence>
<comment type="cofactor">
    <cofactor evidence="1">
        <name>Mn(2+)</name>
        <dbReference type="ChEBI" id="CHEBI:29035"/>
    </cofactor>
</comment>
<evidence type="ECO:0000313" key="13">
    <source>
        <dbReference type="Proteomes" id="UP000241690"/>
    </source>
</evidence>
<dbReference type="Proteomes" id="UP000241690">
    <property type="component" value="Unassembled WGS sequence"/>
</dbReference>
<dbReference type="InterPro" id="IPR005135">
    <property type="entry name" value="Endo/exonuclease/phosphatase"/>
</dbReference>
<evidence type="ECO:0000256" key="4">
    <source>
        <dbReference type="ARBA" id="ARBA00022722"/>
    </source>
</evidence>
<evidence type="ECO:0000256" key="7">
    <source>
        <dbReference type="ARBA" id="ARBA00022801"/>
    </source>
</evidence>
<dbReference type="Gene3D" id="3.60.10.10">
    <property type="entry name" value="Endonuclease/exonuclease/phosphatase"/>
    <property type="match status" value="1"/>
</dbReference>
<dbReference type="PANTHER" id="PTHR15822:SF4">
    <property type="entry name" value="TYROSYL-DNA PHOSPHODIESTERASE 2"/>
    <property type="match status" value="1"/>
</dbReference>
<gene>
    <name evidence="12" type="ORF">M431DRAFT_518884</name>
</gene>
<evidence type="ECO:0000256" key="9">
    <source>
        <dbReference type="ARBA" id="ARBA00023204"/>
    </source>
</evidence>
<dbReference type="AlphaFoldDB" id="A0A2T4AJH6"/>
<evidence type="ECO:0000256" key="3">
    <source>
        <dbReference type="ARBA" id="ARBA00004322"/>
    </source>
</evidence>
<keyword evidence="5" id="KW-0479">Metal-binding</keyword>
<comment type="cofactor">
    <cofactor evidence="2">
        <name>Mg(2+)</name>
        <dbReference type="ChEBI" id="CHEBI:18420"/>
    </cofactor>
</comment>
<dbReference type="GO" id="GO:0003697">
    <property type="term" value="F:single-stranded DNA binding"/>
    <property type="evidence" value="ECO:0007669"/>
    <property type="project" value="TreeGrafter"/>
</dbReference>
<protein>
    <recommendedName>
        <fullName evidence="11">Endonuclease/exonuclease/phosphatase domain-containing protein</fullName>
    </recommendedName>
</protein>
<evidence type="ECO:0000256" key="10">
    <source>
        <dbReference type="ARBA" id="ARBA00023242"/>
    </source>
</evidence>
<keyword evidence="6" id="KW-0227">DNA damage</keyword>
<dbReference type="GO" id="GO:0005737">
    <property type="term" value="C:cytoplasm"/>
    <property type="evidence" value="ECO:0007669"/>
    <property type="project" value="TreeGrafter"/>
</dbReference>
<keyword evidence="13" id="KW-1185">Reference proteome</keyword>
<dbReference type="GO" id="GO:0046872">
    <property type="term" value="F:metal ion binding"/>
    <property type="evidence" value="ECO:0007669"/>
    <property type="project" value="UniProtKB-KW"/>
</dbReference>
<evidence type="ECO:0000256" key="2">
    <source>
        <dbReference type="ARBA" id="ARBA00001946"/>
    </source>
</evidence>
<reference evidence="12 13" key="1">
    <citation type="submission" date="2016-07" db="EMBL/GenBank/DDBJ databases">
        <title>Multiple horizontal gene transfer events from other fungi enriched the ability of initially mycotrophic Trichoderma (Ascomycota) to feed on dead plant biomass.</title>
        <authorList>
            <consortium name="DOE Joint Genome Institute"/>
            <person name="Aerts A."/>
            <person name="Atanasova L."/>
            <person name="Chenthamara K."/>
            <person name="Zhang J."/>
            <person name="Grujic M."/>
            <person name="Henrissat B."/>
            <person name="Kuo A."/>
            <person name="Salamov A."/>
            <person name="Lipzen A."/>
            <person name="Labutti K."/>
            <person name="Barry K."/>
            <person name="Miao Y."/>
            <person name="Rahimi M.J."/>
            <person name="Shen Q."/>
            <person name="Grigoriev I.V."/>
            <person name="Kubicek C.P."/>
            <person name="Druzhinina I.S."/>
        </authorList>
    </citation>
    <scope>NUCLEOTIDE SEQUENCE [LARGE SCALE GENOMIC DNA]</scope>
    <source>
        <strain evidence="12 13">CBS 226.95</strain>
    </source>
</reference>
<dbReference type="InterPro" id="IPR036691">
    <property type="entry name" value="Endo/exonu/phosph_ase_sf"/>
</dbReference>
<dbReference type="EMBL" id="KZ679678">
    <property type="protein sequence ID" value="PTB57197.1"/>
    <property type="molecule type" value="Genomic_DNA"/>
</dbReference>
<accession>A0A2T4AJH6</accession>
<dbReference type="GeneID" id="36628945"/>
<evidence type="ECO:0000313" key="12">
    <source>
        <dbReference type="EMBL" id="PTB57197.1"/>
    </source>
</evidence>
<evidence type="ECO:0000259" key="11">
    <source>
        <dbReference type="Pfam" id="PF03372"/>
    </source>
</evidence>
<dbReference type="GO" id="GO:0070260">
    <property type="term" value="F:5'-tyrosyl-DNA phosphodiesterase activity"/>
    <property type="evidence" value="ECO:0007669"/>
    <property type="project" value="TreeGrafter"/>
</dbReference>
<keyword evidence="10" id="KW-0539">Nucleus</keyword>
<dbReference type="Pfam" id="PF03372">
    <property type="entry name" value="Exo_endo_phos"/>
    <property type="match status" value="1"/>
</dbReference>
<organism evidence="12 13">
    <name type="scientific">Trichoderma harzianum CBS 226.95</name>
    <dbReference type="NCBI Taxonomy" id="983964"/>
    <lineage>
        <taxon>Eukaryota</taxon>
        <taxon>Fungi</taxon>
        <taxon>Dikarya</taxon>
        <taxon>Ascomycota</taxon>
        <taxon>Pezizomycotina</taxon>
        <taxon>Sordariomycetes</taxon>
        <taxon>Hypocreomycetidae</taxon>
        <taxon>Hypocreales</taxon>
        <taxon>Hypocreaceae</taxon>
        <taxon>Trichoderma</taxon>
    </lineage>
</organism>
<evidence type="ECO:0000256" key="8">
    <source>
        <dbReference type="ARBA" id="ARBA00022842"/>
    </source>
</evidence>
<comment type="subcellular location">
    <subcellularLocation>
        <location evidence="3">Nucleus</location>
        <location evidence="3">PML body</location>
    </subcellularLocation>
</comment>
<dbReference type="SUPFAM" id="SSF56219">
    <property type="entry name" value="DNase I-like"/>
    <property type="match status" value="1"/>
</dbReference>
<name>A0A2T4AJH6_TRIHA</name>
<keyword evidence="7" id="KW-0378">Hydrolase</keyword>
<dbReference type="GO" id="GO:0004518">
    <property type="term" value="F:nuclease activity"/>
    <property type="evidence" value="ECO:0007669"/>
    <property type="project" value="UniProtKB-KW"/>
</dbReference>